<comment type="pathway">
    <text evidence="2">Glycan biosynthesis; glycogen metabolism.</text>
</comment>
<dbReference type="PANTHER" id="PTHR10749:SF8">
    <property type="entry name" value="PHOSPHORYLASE B KINASE REGULATORY SUBUNIT BETA"/>
    <property type="match status" value="1"/>
</dbReference>
<comment type="similarity">
    <text evidence="2">Belongs to the phosphorylase b kinase regulatory chain family.</text>
</comment>
<dbReference type="InterPro" id="IPR045583">
    <property type="entry name" value="KPBA/B_C"/>
</dbReference>
<dbReference type="UniPathway" id="UPA00163"/>
<dbReference type="OrthoDB" id="5971574at2759"/>
<keyword evidence="2" id="KW-0636">Prenylation</keyword>
<organism evidence="5 6">
    <name type="scientific">Fasciolopsis buskii</name>
    <dbReference type="NCBI Taxonomy" id="27845"/>
    <lineage>
        <taxon>Eukaryota</taxon>
        <taxon>Metazoa</taxon>
        <taxon>Spiralia</taxon>
        <taxon>Lophotrochozoa</taxon>
        <taxon>Platyhelminthes</taxon>
        <taxon>Trematoda</taxon>
        <taxon>Digenea</taxon>
        <taxon>Plagiorchiida</taxon>
        <taxon>Echinostomata</taxon>
        <taxon>Echinostomatoidea</taxon>
        <taxon>Fasciolidae</taxon>
        <taxon>Fasciolopsis</taxon>
    </lineage>
</organism>
<comment type="caution">
    <text evidence="5">The sequence shown here is derived from an EMBL/GenBank/DDBJ whole genome shotgun (WGS) entry which is preliminary data.</text>
</comment>
<dbReference type="GO" id="GO:0005886">
    <property type="term" value="C:plasma membrane"/>
    <property type="evidence" value="ECO:0007669"/>
    <property type="project" value="UniProtKB-SubCell"/>
</dbReference>
<dbReference type="PANTHER" id="PTHR10749">
    <property type="entry name" value="PHOSPHORYLASE B KINASE REGULATORY SUBUNIT"/>
    <property type="match status" value="1"/>
</dbReference>
<gene>
    <name evidence="5" type="ORF">FBUS_08470</name>
</gene>
<sequence>MRDTVYSKDPVQFSLQQELILWVSSLLTSDKELFNGIKFIRLGWLLEAMKLQLEHESIADQREMTPCNLDETSTPNTSPTPNGSGNQRSLGACHLYSLPPCMVKNLLIRTLRAGQESAQTPQSPDHAETVSSPTGQQSDEPKTPRRRFRPRRQHNVGGQRAPIERVPDALFQRQLDGCLGRVPPTFYQALYTILERSPHGVFICNNLLPQVHLCKPTLMDMTAYDLNFIDEVEWLLRPIGDPAYRSLFVETVMVIAVILERNKELSFKDIVDIKVFIQDALVAFSHDHRDRAHPPEKMRNARRLSWPEPDMTSAYDAVAYSEFTATPANVHMGTTSYLAKAALDRLLQGQIDLRKVTKDACSVM</sequence>
<name>A0A8E0VE34_9TREM</name>
<proteinExistence type="inferred from homology"/>
<accession>A0A8E0VE34</accession>
<keyword evidence="2" id="KW-0112">Calmodulin-binding</keyword>
<feature type="domain" description="Phosphorylase b kinase regulatory subunit alpha/beta C-terminal" evidence="4">
    <location>
        <begin position="164"/>
        <end position="298"/>
    </location>
</feature>
<dbReference type="GO" id="GO:0005964">
    <property type="term" value="C:phosphorylase kinase complex"/>
    <property type="evidence" value="ECO:0007669"/>
    <property type="project" value="TreeGrafter"/>
</dbReference>
<evidence type="ECO:0000259" key="4">
    <source>
        <dbReference type="Pfam" id="PF19292"/>
    </source>
</evidence>
<keyword evidence="2" id="KW-0472">Membrane</keyword>
<feature type="compositionally biased region" description="Basic residues" evidence="3">
    <location>
        <begin position="144"/>
        <end position="154"/>
    </location>
</feature>
<protein>
    <recommendedName>
        <fullName evidence="2">Phosphorylase b kinase regulatory subunit</fullName>
    </recommendedName>
</protein>
<feature type="region of interest" description="Disordered" evidence="3">
    <location>
        <begin position="66"/>
        <end position="88"/>
    </location>
</feature>
<dbReference type="EMBL" id="LUCM01011366">
    <property type="protein sequence ID" value="KAA0184084.1"/>
    <property type="molecule type" value="Genomic_DNA"/>
</dbReference>
<keyword evidence="2" id="KW-0321">Glycogen metabolism</keyword>
<dbReference type="Proteomes" id="UP000728185">
    <property type="component" value="Unassembled WGS sequence"/>
</dbReference>
<evidence type="ECO:0000256" key="3">
    <source>
        <dbReference type="SAM" id="MobiDB-lite"/>
    </source>
</evidence>
<feature type="compositionally biased region" description="Polar residues" evidence="3">
    <location>
        <begin position="116"/>
        <end position="138"/>
    </location>
</feature>
<dbReference type="AlphaFoldDB" id="A0A8E0VE34"/>
<feature type="region of interest" description="Disordered" evidence="3">
    <location>
        <begin position="114"/>
        <end position="161"/>
    </location>
</feature>
<dbReference type="Pfam" id="PF19292">
    <property type="entry name" value="KPBB_C"/>
    <property type="match status" value="1"/>
</dbReference>
<comment type="subcellular location">
    <subcellularLocation>
        <location evidence="2">Cell membrane</location>
        <topology evidence="2">Lipid-anchor</topology>
        <orientation evidence="2">Cytoplasmic side</orientation>
    </subcellularLocation>
</comment>
<keyword evidence="6" id="KW-1185">Reference proteome</keyword>
<evidence type="ECO:0000313" key="5">
    <source>
        <dbReference type="EMBL" id="KAA0184084.1"/>
    </source>
</evidence>
<evidence type="ECO:0000313" key="6">
    <source>
        <dbReference type="Proteomes" id="UP000728185"/>
    </source>
</evidence>
<evidence type="ECO:0000256" key="1">
    <source>
        <dbReference type="ARBA" id="ARBA00023277"/>
    </source>
</evidence>
<evidence type="ECO:0000256" key="2">
    <source>
        <dbReference type="RuleBase" id="RU364123"/>
    </source>
</evidence>
<reference evidence="5" key="1">
    <citation type="submission" date="2019-05" db="EMBL/GenBank/DDBJ databases">
        <title>Annotation for the trematode Fasciolopsis buski.</title>
        <authorList>
            <person name="Choi Y.-J."/>
        </authorList>
    </citation>
    <scope>NUCLEOTIDE SEQUENCE</scope>
    <source>
        <strain evidence="5">HT</strain>
        <tissue evidence="5">Whole worm</tissue>
    </source>
</reference>
<comment type="function">
    <text evidence="2">Phosphorylase b kinase catalyzes the phosphorylation of serine in certain substrates, including troponin I.</text>
</comment>
<keyword evidence="2" id="KW-0449">Lipoprotein</keyword>
<dbReference type="GO" id="GO:0005516">
    <property type="term" value="F:calmodulin binding"/>
    <property type="evidence" value="ECO:0007669"/>
    <property type="project" value="UniProtKB-KW"/>
</dbReference>
<dbReference type="GO" id="GO:0005977">
    <property type="term" value="P:glycogen metabolic process"/>
    <property type="evidence" value="ECO:0007669"/>
    <property type="project" value="UniProtKB-UniPathway"/>
</dbReference>
<keyword evidence="1 2" id="KW-0119">Carbohydrate metabolism</keyword>
<feature type="compositionally biased region" description="Low complexity" evidence="3">
    <location>
        <begin position="72"/>
        <end position="86"/>
    </location>
</feature>
<keyword evidence="2" id="KW-1003">Cell membrane</keyword>
<dbReference type="InterPro" id="IPR008734">
    <property type="entry name" value="PHK_A/B_su"/>
</dbReference>